<dbReference type="GO" id="GO:0016042">
    <property type="term" value="P:lipid catabolic process"/>
    <property type="evidence" value="ECO:0007669"/>
    <property type="project" value="UniProtKB-UniRule"/>
</dbReference>
<dbReference type="PANTHER" id="PTHR14226">
    <property type="entry name" value="NEUROPATHY TARGET ESTERASE/SWISS CHEESE D.MELANOGASTER"/>
    <property type="match status" value="1"/>
</dbReference>
<sequence length="400" mass="43136">MSELLKQFHQQDCAGLVLSGGGARAAYQVGVLQAVNELMPAGSPLPFPIVCGTSAGAINALALATHAEDYTAAIEGLQQVWGNFSCEQVYHTGWGSLLAQAWRWGKANLFGWPSKAPTSLLNNQPLRDLLDEKIRFSRIEPALNSGHLRAVSVSAFGYQSAESVCFYQGHERIAPWSRHRRVGVKAPLGLDHLMASAAIPLLFPPVRLNREWFGDGAVRQQAPISPALHLGASKIMVVGVSDNLAREARAAGGQHSPRLRAALPPTLAQIGGHLLNSTFVDNLETDIELLERMNSLATYMPAGSRTRAHGVRPVEVLVISPTEPLDVIAARHRKALPAGLRAFIKGSGITRASGGSMASYLLFEAEYCQELIALGRRDALAQREAIQRFLRLPCPATLDG</sequence>
<dbReference type="SUPFAM" id="SSF52151">
    <property type="entry name" value="FabD/lysophospholipase-like"/>
    <property type="match status" value="1"/>
</dbReference>
<organism evidence="6 7">
    <name type="scientific">Halopseudomonas salegens</name>
    <dbReference type="NCBI Taxonomy" id="1434072"/>
    <lineage>
        <taxon>Bacteria</taxon>
        <taxon>Pseudomonadati</taxon>
        <taxon>Pseudomonadota</taxon>
        <taxon>Gammaproteobacteria</taxon>
        <taxon>Pseudomonadales</taxon>
        <taxon>Pseudomonadaceae</taxon>
        <taxon>Halopseudomonas</taxon>
    </lineage>
</organism>
<dbReference type="Gene3D" id="3.40.1090.10">
    <property type="entry name" value="Cytosolic phospholipase A2 catalytic domain"/>
    <property type="match status" value="1"/>
</dbReference>
<gene>
    <name evidence="6" type="ORF">SAMN05216210_2237</name>
</gene>
<keyword evidence="7" id="KW-1185">Reference proteome</keyword>
<dbReference type="InterPro" id="IPR016035">
    <property type="entry name" value="Acyl_Trfase/lysoPLipase"/>
</dbReference>
<feature type="short sequence motif" description="DGA/G" evidence="4">
    <location>
        <begin position="215"/>
        <end position="217"/>
    </location>
</feature>
<dbReference type="Pfam" id="PF01734">
    <property type="entry name" value="Patatin"/>
    <property type="match status" value="1"/>
</dbReference>
<evidence type="ECO:0000256" key="4">
    <source>
        <dbReference type="PROSITE-ProRule" id="PRU01161"/>
    </source>
</evidence>
<dbReference type="AlphaFoldDB" id="A0A1H2GEK9"/>
<feature type="domain" description="PNPLA" evidence="5">
    <location>
        <begin position="16"/>
        <end position="228"/>
    </location>
</feature>
<dbReference type="PROSITE" id="PS51635">
    <property type="entry name" value="PNPLA"/>
    <property type="match status" value="1"/>
</dbReference>
<dbReference type="EMBL" id="LT629787">
    <property type="protein sequence ID" value="SDU17838.1"/>
    <property type="molecule type" value="Genomic_DNA"/>
</dbReference>
<protein>
    <submittedName>
        <fullName evidence="6">NTE family protein</fullName>
    </submittedName>
</protein>
<comment type="caution">
    <text evidence="4">Lacks conserved residue(s) required for the propagation of feature annotation.</text>
</comment>
<keyword evidence="1 4" id="KW-0378">Hydrolase</keyword>
<feature type="active site" description="Nucleophile" evidence="4">
    <location>
        <position position="54"/>
    </location>
</feature>
<feature type="short sequence motif" description="GXSXG" evidence="4">
    <location>
        <begin position="52"/>
        <end position="56"/>
    </location>
</feature>
<proteinExistence type="predicted"/>
<reference evidence="7" key="1">
    <citation type="submission" date="2016-10" db="EMBL/GenBank/DDBJ databases">
        <authorList>
            <person name="Varghese N."/>
            <person name="Submissions S."/>
        </authorList>
    </citation>
    <scope>NUCLEOTIDE SEQUENCE [LARGE SCALE GENOMIC DNA]</scope>
    <source>
        <strain evidence="7">CECT 8338</strain>
    </source>
</reference>
<dbReference type="STRING" id="1434072.SAMN05216210_2237"/>
<name>A0A1H2GEK9_9GAMM</name>
<dbReference type="InterPro" id="IPR002641">
    <property type="entry name" value="PNPLA_dom"/>
</dbReference>
<dbReference type="InterPro" id="IPR050301">
    <property type="entry name" value="NTE"/>
</dbReference>
<dbReference type="RefSeq" id="WP_231701625.1">
    <property type="nucleotide sequence ID" value="NZ_LT629787.1"/>
</dbReference>
<evidence type="ECO:0000256" key="3">
    <source>
        <dbReference type="ARBA" id="ARBA00023098"/>
    </source>
</evidence>
<keyword evidence="3 4" id="KW-0443">Lipid metabolism</keyword>
<evidence type="ECO:0000313" key="6">
    <source>
        <dbReference type="EMBL" id="SDU17838.1"/>
    </source>
</evidence>
<keyword evidence="2 4" id="KW-0442">Lipid degradation</keyword>
<accession>A0A1H2GEK9</accession>
<dbReference type="Proteomes" id="UP000243924">
    <property type="component" value="Chromosome I"/>
</dbReference>
<evidence type="ECO:0000259" key="5">
    <source>
        <dbReference type="PROSITE" id="PS51635"/>
    </source>
</evidence>
<evidence type="ECO:0000313" key="7">
    <source>
        <dbReference type="Proteomes" id="UP000243924"/>
    </source>
</evidence>
<evidence type="ECO:0000256" key="2">
    <source>
        <dbReference type="ARBA" id="ARBA00022963"/>
    </source>
</evidence>
<feature type="active site" description="Proton acceptor" evidence="4">
    <location>
        <position position="215"/>
    </location>
</feature>
<dbReference type="GO" id="GO:0016787">
    <property type="term" value="F:hydrolase activity"/>
    <property type="evidence" value="ECO:0007669"/>
    <property type="project" value="UniProtKB-UniRule"/>
</dbReference>
<dbReference type="PANTHER" id="PTHR14226:SF57">
    <property type="entry name" value="BLR7027 PROTEIN"/>
    <property type="match status" value="1"/>
</dbReference>
<evidence type="ECO:0000256" key="1">
    <source>
        <dbReference type="ARBA" id="ARBA00022801"/>
    </source>
</evidence>